<reference evidence="1 2" key="1">
    <citation type="submission" date="2013-08" db="EMBL/GenBank/DDBJ databases">
        <authorList>
            <person name="Durkin A.S."/>
            <person name="Haft D.R."/>
            <person name="McCorrison J."/>
            <person name="Torralba M."/>
            <person name="Gillis M."/>
            <person name="Haft D.H."/>
            <person name="Methe B."/>
            <person name="Sutton G."/>
            <person name="Nelson K.E."/>
        </authorList>
    </citation>
    <scope>NUCLEOTIDE SEQUENCE [LARGE SCALE GENOMIC DNA]</scope>
    <source>
        <strain evidence="1 2">F0493</strain>
    </source>
</reference>
<evidence type="ECO:0000313" key="1">
    <source>
        <dbReference type="EMBL" id="ERJ98150.1"/>
    </source>
</evidence>
<gene>
    <name evidence="1" type="ORF">HMPREF9145_2603</name>
</gene>
<name>U2L1C7_9BACT</name>
<proteinExistence type="predicted"/>
<organism evidence="1 2">
    <name type="scientific">Segatella salivae F0493</name>
    <dbReference type="NCBI Taxonomy" id="1395125"/>
    <lineage>
        <taxon>Bacteria</taxon>
        <taxon>Pseudomonadati</taxon>
        <taxon>Bacteroidota</taxon>
        <taxon>Bacteroidia</taxon>
        <taxon>Bacteroidales</taxon>
        <taxon>Prevotellaceae</taxon>
        <taxon>Segatella</taxon>
    </lineage>
</organism>
<protein>
    <submittedName>
        <fullName evidence="1">Uncharacterized protein</fullName>
    </submittedName>
</protein>
<dbReference type="EMBL" id="AWGW01000031">
    <property type="protein sequence ID" value="ERJ98150.1"/>
    <property type="molecule type" value="Genomic_DNA"/>
</dbReference>
<evidence type="ECO:0000313" key="2">
    <source>
        <dbReference type="Proteomes" id="UP000017023"/>
    </source>
</evidence>
<accession>U2L1C7</accession>
<sequence length="39" mass="4593">MAHSPKLIQARKRTSVWDDAYKQEWHLAESPNAILLFIQ</sequence>
<comment type="caution">
    <text evidence="1">The sequence shown here is derived from an EMBL/GenBank/DDBJ whole genome shotgun (WGS) entry which is preliminary data.</text>
</comment>
<dbReference type="Proteomes" id="UP000017023">
    <property type="component" value="Unassembled WGS sequence"/>
</dbReference>
<dbReference type="AlphaFoldDB" id="U2L1C7"/>